<evidence type="ECO:0000313" key="3">
    <source>
        <dbReference type="EMBL" id="EER09927.1"/>
    </source>
</evidence>
<dbReference type="OMA" id="PEWIDPT"/>
<dbReference type="RefSeq" id="XP_002778132.1">
    <property type="nucleotide sequence ID" value="XM_002778086.1"/>
</dbReference>
<name>C5L069_PERM5</name>
<feature type="region of interest" description="Disordered" evidence="1">
    <location>
        <begin position="191"/>
        <end position="233"/>
    </location>
</feature>
<proteinExistence type="predicted"/>
<accession>C5L069</accession>
<gene>
    <name evidence="3" type="ORF">Pmar_PMAR018572</name>
</gene>
<dbReference type="AlphaFoldDB" id="C5L069"/>
<dbReference type="EMBL" id="GG677981">
    <property type="protein sequence ID" value="EER09927.1"/>
    <property type="molecule type" value="Genomic_DNA"/>
</dbReference>
<feature type="compositionally biased region" description="Low complexity" evidence="1">
    <location>
        <begin position="195"/>
        <end position="233"/>
    </location>
</feature>
<evidence type="ECO:0000256" key="2">
    <source>
        <dbReference type="SAM" id="SignalP"/>
    </source>
</evidence>
<dbReference type="GeneID" id="9038036"/>
<dbReference type="Proteomes" id="UP000007800">
    <property type="component" value="Unassembled WGS sequence"/>
</dbReference>
<feature type="signal peptide" evidence="2">
    <location>
        <begin position="1"/>
        <end position="16"/>
    </location>
</feature>
<reference evidence="3 4" key="1">
    <citation type="submission" date="2008-07" db="EMBL/GenBank/DDBJ databases">
        <authorList>
            <person name="El-Sayed N."/>
            <person name="Caler E."/>
            <person name="Inman J."/>
            <person name="Amedeo P."/>
            <person name="Hass B."/>
            <person name="Wortman J."/>
        </authorList>
    </citation>
    <scope>NUCLEOTIDE SEQUENCE [LARGE SCALE GENOMIC DNA]</scope>
    <source>
        <strain evidence="4">ATCC 50983 / TXsc</strain>
    </source>
</reference>
<evidence type="ECO:0000256" key="1">
    <source>
        <dbReference type="SAM" id="MobiDB-lite"/>
    </source>
</evidence>
<sequence length="243" mass="26583">MRGYILLSALIGLAAAQRSMEEADVTTDFALDMPAARRAKFDSQTMANLSEIEADIIDEADSIWSWIRQVVASPMSTGDYACLKMKAKGGKGDKEVLKQTIQIGYCEPLGKNMSFKVSVGQVTKRMHLPEWIDPTGGSITIPKFFSQVYDDTQCTVNSTVADAGLLSLPHVHKIHIKNGKCVVKIEEEPLPTLPPTAVTTTPTPTEQTTTTPTPTEQTTTTPTPTEQTTTTPTPIEYYYTHSN</sequence>
<protein>
    <submittedName>
        <fullName evidence="3">Uncharacterized protein</fullName>
    </submittedName>
</protein>
<dbReference type="InParanoid" id="C5L069"/>
<organism evidence="4">
    <name type="scientific">Perkinsus marinus (strain ATCC 50983 / TXsc)</name>
    <dbReference type="NCBI Taxonomy" id="423536"/>
    <lineage>
        <taxon>Eukaryota</taxon>
        <taxon>Sar</taxon>
        <taxon>Alveolata</taxon>
        <taxon>Perkinsozoa</taxon>
        <taxon>Perkinsea</taxon>
        <taxon>Perkinsida</taxon>
        <taxon>Perkinsidae</taxon>
        <taxon>Perkinsus</taxon>
    </lineage>
</organism>
<dbReference type="OrthoDB" id="438008at2759"/>
<keyword evidence="4" id="KW-1185">Reference proteome</keyword>
<keyword evidence="2" id="KW-0732">Signal</keyword>
<feature type="chain" id="PRO_5002954182" evidence="2">
    <location>
        <begin position="17"/>
        <end position="243"/>
    </location>
</feature>
<evidence type="ECO:0000313" key="4">
    <source>
        <dbReference type="Proteomes" id="UP000007800"/>
    </source>
</evidence>